<name>A0A7G9GV93_9FUSO</name>
<dbReference type="InterPro" id="IPR013551">
    <property type="entry name" value="YicC-like_C"/>
</dbReference>
<evidence type="ECO:0000313" key="8">
    <source>
        <dbReference type="EMBL" id="QNM14725.1"/>
    </source>
</evidence>
<evidence type="ECO:0000256" key="1">
    <source>
        <dbReference type="ARBA" id="ARBA00001968"/>
    </source>
</evidence>
<keyword evidence="3" id="KW-0255">Endonuclease</keyword>
<evidence type="ECO:0000259" key="6">
    <source>
        <dbReference type="Pfam" id="PF03755"/>
    </source>
</evidence>
<dbReference type="InterPro" id="IPR005229">
    <property type="entry name" value="YicC/YloC-like"/>
</dbReference>
<dbReference type="InterPro" id="IPR013527">
    <property type="entry name" value="YicC-like_N"/>
</dbReference>
<dbReference type="EMBL" id="CP060637">
    <property type="protein sequence ID" value="QNM14725.1"/>
    <property type="molecule type" value="Genomic_DNA"/>
</dbReference>
<accession>A0A7G9GV93</accession>
<comment type="cofactor">
    <cofactor evidence="1">
        <name>a divalent metal cation</name>
        <dbReference type="ChEBI" id="CHEBI:60240"/>
    </cofactor>
</comment>
<keyword evidence="9" id="KW-1185">Reference proteome</keyword>
<keyword evidence="2" id="KW-0540">Nuclease</keyword>
<dbReference type="Pfam" id="PF03755">
    <property type="entry name" value="YicC-like_N"/>
    <property type="match status" value="1"/>
</dbReference>
<keyword evidence="4" id="KW-0378">Hydrolase</keyword>
<proteinExistence type="inferred from homology"/>
<gene>
    <name evidence="8" type="ORF">H9Q81_07045</name>
</gene>
<evidence type="ECO:0000256" key="5">
    <source>
        <dbReference type="ARBA" id="ARBA00035648"/>
    </source>
</evidence>
<dbReference type="PANTHER" id="PTHR30636:SF3">
    <property type="entry name" value="UPF0701 PROTEIN YICC"/>
    <property type="match status" value="1"/>
</dbReference>
<dbReference type="AlphaFoldDB" id="A0A7G9GV93"/>
<evidence type="ECO:0000256" key="4">
    <source>
        <dbReference type="ARBA" id="ARBA00022801"/>
    </source>
</evidence>
<organism evidence="8 9">
    <name type="scientific">Fusobacterium hominis</name>
    <dbReference type="NCBI Taxonomy" id="2764326"/>
    <lineage>
        <taxon>Bacteria</taxon>
        <taxon>Fusobacteriati</taxon>
        <taxon>Fusobacteriota</taxon>
        <taxon>Fusobacteriia</taxon>
        <taxon>Fusobacteriales</taxon>
        <taxon>Fusobacteriaceae</taxon>
        <taxon>Fusobacterium</taxon>
    </lineage>
</organism>
<feature type="domain" description="Endoribonuclease YicC-like N-terminal" evidence="6">
    <location>
        <begin position="1"/>
        <end position="157"/>
    </location>
</feature>
<dbReference type="KEGG" id="fho:H9Q81_07045"/>
<evidence type="ECO:0000259" key="7">
    <source>
        <dbReference type="Pfam" id="PF08340"/>
    </source>
</evidence>
<dbReference type="PANTHER" id="PTHR30636">
    <property type="entry name" value="UPF0701 PROTEIN YICC"/>
    <property type="match status" value="1"/>
</dbReference>
<comment type="similarity">
    <text evidence="5">Belongs to the YicC/YloC family.</text>
</comment>
<dbReference type="RefSeq" id="WP_176838909.1">
    <property type="nucleotide sequence ID" value="NZ_CP060637.1"/>
</dbReference>
<reference evidence="8 9" key="1">
    <citation type="submission" date="2020-08" db="EMBL/GenBank/DDBJ databases">
        <authorList>
            <person name="Liu C."/>
            <person name="Sun Q."/>
        </authorList>
    </citation>
    <scope>NUCLEOTIDE SEQUENCE [LARGE SCALE GENOMIC DNA]</scope>
    <source>
        <strain evidence="8 9">NSJ-57</strain>
    </source>
</reference>
<sequence length="293" mass="34447">MRSMTGYSKLVYQDENFSLNMQIKSVNNKNLNLKIKLPYNLNFLEGAIRAEIASKVSRGSLDVKIEFNDLRDMGNNIFDYDEAQSKAYMNVLLEMENEFQEKFTNKMDILVRNLNVIKKNDVEIDEEEYSSFILGKVREMLVPFIQTREDEGNRLKKYLAERVEILEEKISEIKKYKNVVVENYKTKLLERLDAIRGDIEFKEEDILKEILLFTDKSDISEEISRLDSHLVQLKKDLDTNDEPVGKKIDFILQEIYRELNTTGVKSNLYEISKLIVESKNELEKIREQAMNIE</sequence>
<dbReference type="Proteomes" id="UP000515913">
    <property type="component" value="Chromosome"/>
</dbReference>
<dbReference type="GO" id="GO:0016787">
    <property type="term" value="F:hydrolase activity"/>
    <property type="evidence" value="ECO:0007669"/>
    <property type="project" value="UniProtKB-KW"/>
</dbReference>
<dbReference type="Pfam" id="PF08340">
    <property type="entry name" value="YicC-like_C"/>
    <property type="match status" value="1"/>
</dbReference>
<dbReference type="GO" id="GO:0004521">
    <property type="term" value="F:RNA endonuclease activity"/>
    <property type="evidence" value="ECO:0007669"/>
    <property type="project" value="InterPro"/>
</dbReference>
<protein>
    <submittedName>
        <fullName evidence="8">YicC family protein</fullName>
    </submittedName>
</protein>
<evidence type="ECO:0000256" key="2">
    <source>
        <dbReference type="ARBA" id="ARBA00022722"/>
    </source>
</evidence>
<evidence type="ECO:0000313" key="9">
    <source>
        <dbReference type="Proteomes" id="UP000515913"/>
    </source>
</evidence>
<evidence type="ECO:0000256" key="3">
    <source>
        <dbReference type="ARBA" id="ARBA00022759"/>
    </source>
</evidence>
<feature type="domain" description="Endoribonuclease YicC-like C-terminal" evidence="7">
    <location>
        <begin position="173"/>
        <end position="293"/>
    </location>
</feature>